<dbReference type="InterPro" id="IPR011050">
    <property type="entry name" value="Pectin_lyase_fold/virulence"/>
</dbReference>
<evidence type="ECO:0000256" key="1">
    <source>
        <dbReference type="SAM" id="SignalP"/>
    </source>
</evidence>
<dbReference type="RefSeq" id="WP_052475387.1">
    <property type="nucleotide sequence ID" value="NZ_AP013063.1"/>
</dbReference>
<accession>A0AAT9EFV5</accession>
<protein>
    <submittedName>
        <fullName evidence="3">Hemolysin/haemagglutinin</fullName>
    </submittedName>
</protein>
<dbReference type="AlphaFoldDB" id="A0AAT9EFV5"/>
<dbReference type="KEGG" id="smar:SM39_0386"/>
<dbReference type="InterPro" id="IPR010069">
    <property type="entry name" value="CdiA_FHA1_rpt"/>
</dbReference>
<dbReference type="InterPro" id="IPR012334">
    <property type="entry name" value="Pectin_lyas_fold"/>
</dbReference>
<evidence type="ECO:0000259" key="2">
    <source>
        <dbReference type="SMART" id="SM00912"/>
    </source>
</evidence>
<dbReference type="SMART" id="SM00912">
    <property type="entry name" value="Haemagg_act"/>
    <property type="match status" value="1"/>
</dbReference>
<sequence length="525" mass="54027">MKMNKTTLLLSAAALLLPSAPLLAQIAPQAGGASVDHINQVPVVNINRAGADGVSHNVYTQFDVGAQGAILNNSLAGANTSLAGTVAGNAQLEGRAAKVILNEVNSVNKSILKGMVEVAGQRADVVIANKSGITCNGCGFINARNGVLTTADLQFKDGAFNGYHVNQGNIRVEGEGLTKGDVDYTAVIARTAEISAAVHADALLVSAGKKTVSADLSRFNSVEASKDKPEVLIDVAELGGMYANKIRLVANENGVGVNSGNANGAGSNAGASLNNVSIVSIQTDAGSDERVQIGNGAQNVSRASVGIANRGQIQAKNGGADISTDSLVNQGNIASQGQLNISATRLQNEKNVSARSASLTATQLDNIGRIEVGAIRLNATQLNNRGSVKTQNGALTLRATRVDNTGGIQSAQALQLNATSLFNAGNGVIEAQNGAAIQGTSITNRGSIVSRASSISLSDTSFSNYGRIEAYGDISHRGVSFNNSGTMRSTSGAVTNNGRDINKPANSWGWGYGGFGWPYGWSYWM</sequence>
<feature type="domain" description="Filamentous haemagglutinin FhaB/tRNA nuclease CdiA-like TPS" evidence="2">
    <location>
        <begin position="38"/>
        <end position="158"/>
    </location>
</feature>
<dbReference type="InterPro" id="IPR008638">
    <property type="entry name" value="FhaB/CdiA-like_TPS"/>
</dbReference>
<proteinExistence type="predicted"/>
<dbReference type="SUPFAM" id="SSF51126">
    <property type="entry name" value="Pectin lyase-like"/>
    <property type="match status" value="1"/>
</dbReference>
<organism evidence="3">
    <name type="scientific">Serratia marcescens SM39</name>
    <dbReference type="NCBI Taxonomy" id="1334564"/>
    <lineage>
        <taxon>Bacteria</taxon>
        <taxon>Pseudomonadati</taxon>
        <taxon>Pseudomonadota</taxon>
        <taxon>Gammaproteobacteria</taxon>
        <taxon>Enterobacterales</taxon>
        <taxon>Yersiniaceae</taxon>
        <taxon>Serratia</taxon>
    </lineage>
</organism>
<dbReference type="Pfam" id="PF05860">
    <property type="entry name" value="TPS"/>
    <property type="match status" value="1"/>
</dbReference>
<dbReference type="NCBIfam" id="TIGR01901">
    <property type="entry name" value="adhes_NPXG"/>
    <property type="match status" value="1"/>
</dbReference>
<dbReference type="NCBIfam" id="TIGR01731">
    <property type="entry name" value="fil_hemag_20aa"/>
    <property type="match status" value="4"/>
</dbReference>
<evidence type="ECO:0000313" key="3">
    <source>
        <dbReference type="EMBL" id="BAO32451.1"/>
    </source>
</evidence>
<reference evidence="3" key="1">
    <citation type="journal article" date="2014" name="Genome Biol. Evol.">
        <title>Genome evolution and plasticity of Serratia marcescens, an important multidrug-resistant nosocomial pathogen.</title>
        <authorList>
            <person name="Iguchi A."/>
            <person name="Nagaya Y."/>
            <person name="Pradel E."/>
            <person name="Ooka T."/>
            <person name="Ogura Y."/>
            <person name="Katsura K."/>
            <person name="Kurokawa K."/>
            <person name="Oshima K."/>
            <person name="Hattori M."/>
            <person name="Parkhill J."/>
            <person name="Sebaihia M."/>
            <person name="Coulthurst S.J."/>
            <person name="Gotoh N."/>
            <person name="Thomson N.R."/>
            <person name="Ewbank J.J."/>
            <person name="Hayashi T."/>
        </authorList>
    </citation>
    <scope>NUCLEOTIDE SEQUENCE</scope>
    <source>
        <strain evidence="3">SM39</strain>
    </source>
</reference>
<feature type="chain" id="PRO_5043848925" evidence="1">
    <location>
        <begin position="25"/>
        <end position="525"/>
    </location>
</feature>
<keyword evidence="1" id="KW-0732">Signal</keyword>
<dbReference type="EMBL" id="AP013063">
    <property type="protein sequence ID" value="BAO32451.1"/>
    <property type="molecule type" value="Genomic_DNA"/>
</dbReference>
<name>A0AAT9EFV5_SERMA</name>
<feature type="signal peptide" evidence="1">
    <location>
        <begin position="1"/>
        <end position="24"/>
    </location>
</feature>
<gene>
    <name evidence="3" type="ORF">SM39_0386</name>
</gene>
<dbReference type="Gene3D" id="2.160.20.10">
    <property type="entry name" value="Single-stranded right-handed beta-helix, Pectin lyase-like"/>
    <property type="match status" value="1"/>
</dbReference>